<protein>
    <submittedName>
        <fullName evidence="1">Uncharacterized protein</fullName>
    </submittedName>
</protein>
<dbReference type="RefSeq" id="WP_043950089.1">
    <property type="nucleotide sequence ID" value="NZ_HG966617.1"/>
</dbReference>
<dbReference type="Proteomes" id="UP000032160">
    <property type="component" value="Chromosome I"/>
</dbReference>
<accession>X5MMQ4</accession>
<organism evidence="1 2">
    <name type="scientific">Candidatus Phaeomarinibacter ectocarpi</name>
    <dbReference type="NCBI Taxonomy" id="1458461"/>
    <lineage>
        <taxon>Bacteria</taxon>
        <taxon>Pseudomonadati</taxon>
        <taxon>Pseudomonadota</taxon>
        <taxon>Alphaproteobacteria</taxon>
        <taxon>Hyphomicrobiales</taxon>
        <taxon>Parvibaculaceae</taxon>
        <taxon>Candidatus Phaeomarinibacter</taxon>
    </lineage>
</organism>
<keyword evidence="2" id="KW-1185">Reference proteome</keyword>
<sequence>MGSLFRGLLIIIFWAVLIALFAAALDGDIRDVLEDYIPFFDVADPLIDWLSEFLSALWEAVTDG</sequence>
<name>X5MMQ4_9HYPH</name>
<gene>
    <name evidence="1" type="ORF">BN1012_Phect1222</name>
</gene>
<dbReference type="EMBL" id="HG966617">
    <property type="protein sequence ID" value="CDO59436.1"/>
    <property type="molecule type" value="Genomic_DNA"/>
</dbReference>
<proteinExistence type="predicted"/>
<dbReference type="HOGENOM" id="CLU_2859387_0_0_5"/>
<dbReference type="KEGG" id="pect:BN1012_Phect1222"/>
<dbReference type="AlphaFoldDB" id="X5MMQ4"/>
<dbReference type="STRING" id="1458461.BN1012_Phect1222"/>
<evidence type="ECO:0000313" key="2">
    <source>
        <dbReference type="Proteomes" id="UP000032160"/>
    </source>
</evidence>
<evidence type="ECO:0000313" key="1">
    <source>
        <dbReference type="EMBL" id="CDO59436.1"/>
    </source>
</evidence>
<reference evidence="1 2" key="1">
    <citation type="journal article" date="2014" name="Front. Genet.">
        <title>Genome and metabolic network of "Candidatus Phaeomarinobacter ectocarpi" Ec32, a new candidate genus of Alphaproteobacteria frequently associated with brown algae.</title>
        <authorList>
            <person name="Dittami S.M."/>
            <person name="Barbeyron T."/>
            <person name="Boyen C."/>
            <person name="Cambefort J."/>
            <person name="Collet G."/>
            <person name="Delage L."/>
            <person name="Gobet A."/>
            <person name="Groisillier A."/>
            <person name="Leblanc C."/>
            <person name="Michel G."/>
            <person name="Scornet D."/>
            <person name="Siegel A."/>
            <person name="Tapia J.E."/>
            <person name="Tonon T."/>
        </authorList>
    </citation>
    <scope>NUCLEOTIDE SEQUENCE [LARGE SCALE GENOMIC DNA]</scope>
    <source>
        <strain evidence="1 2">Ec32</strain>
    </source>
</reference>